<feature type="non-terminal residue" evidence="2">
    <location>
        <position position="178"/>
    </location>
</feature>
<dbReference type="AlphaFoldDB" id="A0A392QTZ6"/>
<feature type="non-terminal residue" evidence="2">
    <location>
        <position position="1"/>
    </location>
</feature>
<dbReference type="PANTHER" id="PTHR34072">
    <property type="entry name" value="ENZYMATIC POLYPROTEIN-RELATED"/>
    <property type="match status" value="1"/>
</dbReference>
<dbReference type="FunFam" id="3.30.70.270:FF:000026">
    <property type="entry name" value="Transposon Ty3-G Gag-Pol polyprotein"/>
    <property type="match status" value="1"/>
</dbReference>
<keyword evidence="3" id="KW-1185">Reference proteome</keyword>
<name>A0A392QTZ6_9FABA</name>
<dbReference type="Gene3D" id="3.30.70.270">
    <property type="match status" value="1"/>
</dbReference>
<dbReference type="SUPFAM" id="SSF56672">
    <property type="entry name" value="DNA/RNA polymerases"/>
    <property type="match status" value="1"/>
</dbReference>
<proteinExistence type="predicted"/>
<dbReference type="PANTHER" id="PTHR34072:SF57">
    <property type="entry name" value="RNA-DIRECTED DNA POLYMERASE"/>
    <property type="match status" value="1"/>
</dbReference>
<organism evidence="2 3">
    <name type="scientific">Trifolium medium</name>
    <dbReference type="NCBI Taxonomy" id="97028"/>
    <lineage>
        <taxon>Eukaryota</taxon>
        <taxon>Viridiplantae</taxon>
        <taxon>Streptophyta</taxon>
        <taxon>Embryophyta</taxon>
        <taxon>Tracheophyta</taxon>
        <taxon>Spermatophyta</taxon>
        <taxon>Magnoliopsida</taxon>
        <taxon>eudicotyledons</taxon>
        <taxon>Gunneridae</taxon>
        <taxon>Pentapetalae</taxon>
        <taxon>rosids</taxon>
        <taxon>fabids</taxon>
        <taxon>Fabales</taxon>
        <taxon>Fabaceae</taxon>
        <taxon>Papilionoideae</taxon>
        <taxon>50 kb inversion clade</taxon>
        <taxon>NPAAA clade</taxon>
        <taxon>Hologalegina</taxon>
        <taxon>IRL clade</taxon>
        <taxon>Trifolieae</taxon>
        <taxon>Trifolium</taxon>
    </lineage>
</organism>
<dbReference type="Pfam" id="PF17919">
    <property type="entry name" value="RT_RNaseH_2"/>
    <property type="match status" value="1"/>
</dbReference>
<dbReference type="InterPro" id="IPR043128">
    <property type="entry name" value="Rev_trsase/Diguanyl_cyclase"/>
</dbReference>
<protein>
    <recommendedName>
        <fullName evidence="1">Reverse transcriptase/retrotransposon-derived protein RNase H-like domain-containing protein</fullName>
    </recommendedName>
</protein>
<dbReference type="Proteomes" id="UP000265520">
    <property type="component" value="Unassembled WGS sequence"/>
</dbReference>
<dbReference type="EMBL" id="LXQA010154916">
    <property type="protein sequence ID" value="MCI26715.1"/>
    <property type="molecule type" value="Genomic_DNA"/>
</dbReference>
<feature type="domain" description="Reverse transcriptase/retrotransposon-derived protein RNase H-like" evidence="1">
    <location>
        <begin position="58"/>
        <end position="156"/>
    </location>
</feature>
<dbReference type="InterPro" id="IPR043502">
    <property type="entry name" value="DNA/RNA_pol_sf"/>
</dbReference>
<evidence type="ECO:0000313" key="3">
    <source>
        <dbReference type="Proteomes" id="UP000265520"/>
    </source>
</evidence>
<evidence type="ECO:0000313" key="2">
    <source>
        <dbReference type="EMBL" id="MCI26715.1"/>
    </source>
</evidence>
<dbReference type="InterPro" id="IPR041577">
    <property type="entry name" value="RT_RNaseH_2"/>
</dbReference>
<comment type="caution">
    <text evidence="2">The sequence shown here is derived from an EMBL/GenBank/DDBJ whole genome shotgun (WGS) entry which is preliminary data.</text>
</comment>
<evidence type="ECO:0000259" key="1">
    <source>
        <dbReference type="Pfam" id="PF17919"/>
    </source>
</evidence>
<accession>A0A392QTZ6</accession>
<reference evidence="2 3" key="1">
    <citation type="journal article" date="2018" name="Front. Plant Sci.">
        <title>Red Clover (Trifolium pratense) and Zigzag Clover (T. medium) - A Picture of Genomic Similarities and Differences.</title>
        <authorList>
            <person name="Dluhosova J."/>
            <person name="Istvanek J."/>
            <person name="Nedelnik J."/>
            <person name="Repkova J."/>
        </authorList>
    </citation>
    <scope>NUCLEOTIDE SEQUENCE [LARGE SCALE GENOMIC DNA]</scope>
    <source>
        <strain evidence="3">cv. 10/8</strain>
        <tissue evidence="2">Leaf</tissue>
    </source>
</reference>
<dbReference type="FunFam" id="3.10.20.370:FF:000001">
    <property type="entry name" value="Retrovirus-related Pol polyprotein from transposon 17.6-like protein"/>
    <property type="match status" value="1"/>
</dbReference>
<dbReference type="CDD" id="cd09274">
    <property type="entry name" value="RNase_HI_RT_Ty3"/>
    <property type="match status" value="1"/>
</dbReference>
<sequence>EVDKAKVEVIEKLPPPVNVKGVRSFLGHAGFYRRFIKDFSKITKPLCKLLQHDTPFEFSEECLKAFETLKTALVTAPVIISPDWSKPFELMCDASDFVVGAVLGQRHDKTFHSIYYASRTLNEAQLNYTTTEKELLAVVFAFDKFRSYLVGTKVVVYTDHSAIKYLIAKKDAKPRLIR</sequence>